<organism evidence="4 5">
    <name type="scientific">Ralstonia soli</name>
    <dbReference type="NCBI Taxonomy" id="2953896"/>
    <lineage>
        <taxon>Bacteria</taxon>
        <taxon>Pseudomonadati</taxon>
        <taxon>Pseudomonadota</taxon>
        <taxon>Betaproteobacteria</taxon>
        <taxon>Burkholderiales</taxon>
        <taxon>Burkholderiaceae</taxon>
        <taxon>Ralstonia</taxon>
    </lineage>
</organism>
<evidence type="ECO:0000259" key="3">
    <source>
        <dbReference type="SMART" id="SM00014"/>
    </source>
</evidence>
<dbReference type="PIRSF" id="PIRSF000897">
    <property type="entry name" value="Acid_Ptase_ClsA"/>
    <property type="match status" value="1"/>
</dbReference>
<dbReference type="PROSITE" id="PS51257">
    <property type="entry name" value="PROKAR_LIPOPROTEIN"/>
    <property type="match status" value="1"/>
</dbReference>
<dbReference type="Proteomes" id="UP001162811">
    <property type="component" value="Unassembled WGS sequence"/>
</dbReference>
<dbReference type="InterPro" id="IPR000326">
    <property type="entry name" value="PAP2/HPO"/>
</dbReference>
<proteinExistence type="inferred from homology"/>
<protein>
    <recommendedName>
        <fullName evidence="1">Acid phosphatase</fullName>
        <ecNumber evidence="1">3.1.3.2</ecNumber>
    </recommendedName>
</protein>
<reference evidence="4" key="2">
    <citation type="journal article" date="2023" name="Front. Microbiol.">
        <title>Ralstonia chuxiongensis sp. nov., Ralstonia mojiangensis sp. nov., and Ralstonia soli sp. nov., isolated from tobacco fields, are three novel species in the family Burkholderiaceae.</title>
        <authorList>
            <person name="Lu C.H."/>
            <person name="Zhang Y.Y."/>
            <person name="Jiang N."/>
            <person name="Chen W."/>
            <person name="Shao X."/>
            <person name="Zhao Z.M."/>
            <person name="Lu W.L."/>
            <person name="Hu X."/>
            <person name="Xi Y.X."/>
            <person name="Zou S.Y."/>
            <person name="Wei Q.J."/>
            <person name="Lin Z.L."/>
            <person name="Gong L."/>
            <person name="Gai X.T."/>
            <person name="Zhang L.Q."/>
            <person name="Li J.Y."/>
            <person name="Jin Y."/>
            <person name="Xia Z.Y."/>
        </authorList>
    </citation>
    <scope>NUCLEOTIDE SEQUENCE</scope>
    <source>
        <strain evidence="4">21MJYT02-11</strain>
    </source>
</reference>
<feature type="chain" id="PRO_5045366552" description="Acid phosphatase" evidence="2">
    <location>
        <begin position="31"/>
        <end position="280"/>
    </location>
</feature>
<dbReference type="InterPro" id="IPR036938">
    <property type="entry name" value="PAP2/HPO_sf"/>
</dbReference>
<dbReference type="CDD" id="cd03397">
    <property type="entry name" value="PAP2_acid_phosphatase"/>
    <property type="match status" value="1"/>
</dbReference>
<name>A0ABT1AF17_9RALS</name>
<reference evidence="4" key="1">
    <citation type="submission" date="2022-06" db="EMBL/GenBank/DDBJ databases">
        <authorList>
            <person name="Lu C.-H."/>
        </authorList>
    </citation>
    <scope>NUCLEOTIDE SEQUENCE</scope>
    <source>
        <strain evidence="4">21MJYT02-11</strain>
    </source>
</reference>
<dbReference type="Pfam" id="PF01569">
    <property type="entry name" value="PAP2"/>
    <property type="match status" value="1"/>
</dbReference>
<dbReference type="SMART" id="SM00014">
    <property type="entry name" value="acidPPc"/>
    <property type="match status" value="1"/>
</dbReference>
<accession>A0ABT1AF17</accession>
<dbReference type="Gene3D" id="1.20.144.10">
    <property type="entry name" value="Phosphatidic acid phosphatase type 2/haloperoxidase"/>
    <property type="match status" value="1"/>
</dbReference>
<feature type="domain" description="Phosphatidic acid phosphatase type 2/haloperoxidase" evidence="3">
    <location>
        <begin position="125"/>
        <end position="241"/>
    </location>
</feature>
<keyword evidence="2" id="KW-0732">Signal</keyword>
<comment type="caution">
    <text evidence="4">The sequence shown here is derived from an EMBL/GenBank/DDBJ whole genome shotgun (WGS) entry which is preliminary data.</text>
</comment>
<evidence type="ECO:0000256" key="1">
    <source>
        <dbReference type="PIRNR" id="PIRNR000897"/>
    </source>
</evidence>
<keyword evidence="5" id="KW-1185">Reference proteome</keyword>
<dbReference type="RefSeq" id="WP_252676048.1">
    <property type="nucleotide sequence ID" value="NZ_JAMXHT010000001.1"/>
</dbReference>
<dbReference type="EMBL" id="JAMXHT010000001">
    <property type="protein sequence ID" value="MCO5396903.1"/>
    <property type="molecule type" value="Genomic_DNA"/>
</dbReference>
<evidence type="ECO:0000313" key="5">
    <source>
        <dbReference type="Proteomes" id="UP001162811"/>
    </source>
</evidence>
<keyword evidence="1" id="KW-0378">Hydrolase</keyword>
<comment type="similarity">
    <text evidence="1">Belongs to the class A bacterial acid phosphatase family.</text>
</comment>
<gene>
    <name evidence="4" type="ORF">NG900_01695</name>
</gene>
<dbReference type="PRINTS" id="PR00483">
    <property type="entry name" value="BACPHPHTASE"/>
</dbReference>
<evidence type="ECO:0000256" key="2">
    <source>
        <dbReference type="SAM" id="SignalP"/>
    </source>
</evidence>
<sequence length="280" mass="29372">MQVRLRDHALPWRLCAVPAVVASLVLAGCAADVGSRPGQVPEIRPGVLAGYLPANARPDSLKLVPPPPAPDSAAQAADAEMARKQMALRGTARWQLAAADAELRFPQAAGVFSCALGAPISEQATPRLVLLLRRSLVDAGLSTYGAKDHYQRARPFVVNGQPICTPEDADKLRKDGSYPSGHNAAGWAWALILAELAPDRADALFARGLAFGQSRLVCNVHWQSDALAGRTMGAAAVARLHADPVFLADMAAARQEIAAVRARGLPPSHDCAAEAAALAP</sequence>
<comment type="catalytic activity">
    <reaction evidence="1">
        <text>a phosphate monoester + H2O = an alcohol + phosphate</text>
        <dbReference type="Rhea" id="RHEA:15017"/>
        <dbReference type="ChEBI" id="CHEBI:15377"/>
        <dbReference type="ChEBI" id="CHEBI:30879"/>
        <dbReference type="ChEBI" id="CHEBI:43474"/>
        <dbReference type="ChEBI" id="CHEBI:67140"/>
        <dbReference type="EC" id="3.1.3.2"/>
    </reaction>
</comment>
<dbReference type="EC" id="3.1.3.2" evidence="1"/>
<dbReference type="InterPro" id="IPR001011">
    <property type="entry name" value="Acid_Pase_classA_bac"/>
</dbReference>
<feature type="signal peptide" evidence="2">
    <location>
        <begin position="1"/>
        <end position="30"/>
    </location>
</feature>
<dbReference type="SUPFAM" id="SSF48317">
    <property type="entry name" value="Acid phosphatase/Vanadium-dependent haloperoxidase"/>
    <property type="match status" value="1"/>
</dbReference>
<evidence type="ECO:0000313" key="4">
    <source>
        <dbReference type="EMBL" id="MCO5396903.1"/>
    </source>
</evidence>